<evidence type="ECO:0000256" key="2">
    <source>
        <dbReference type="ARBA" id="ARBA00013017"/>
    </source>
</evidence>
<gene>
    <name evidence="13" type="ORF">GCM10007108_06670</name>
</gene>
<keyword evidence="4" id="KW-0049">Antioxidant</keyword>
<dbReference type="GO" id="GO:0008379">
    <property type="term" value="F:thioredoxin peroxidase activity"/>
    <property type="evidence" value="ECO:0007669"/>
    <property type="project" value="TreeGrafter"/>
</dbReference>
<reference evidence="13" key="2">
    <citation type="submission" date="2022-09" db="EMBL/GenBank/DDBJ databases">
        <authorList>
            <person name="Sun Q."/>
            <person name="Ohkuma M."/>
        </authorList>
    </citation>
    <scope>NUCLEOTIDE SEQUENCE</scope>
    <source>
        <strain evidence="13">JCM 13583</strain>
    </source>
</reference>
<keyword evidence="7" id="KW-0676">Redox-active center</keyword>
<dbReference type="Proteomes" id="UP000632195">
    <property type="component" value="Unassembled WGS sequence"/>
</dbReference>
<dbReference type="InterPro" id="IPR013766">
    <property type="entry name" value="Thioredoxin_domain"/>
</dbReference>
<keyword evidence="3" id="KW-0575">Peroxidase</keyword>
<keyword evidence="6" id="KW-1015">Disulfide bond</keyword>
<dbReference type="CDD" id="cd03017">
    <property type="entry name" value="PRX_BCP"/>
    <property type="match status" value="1"/>
</dbReference>
<comment type="caution">
    <text evidence="13">The sequence shown here is derived from an EMBL/GenBank/DDBJ whole genome shotgun (WGS) entry which is preliminary data.</text>
</comment>
<organism evidence="13 14">
    <name type="scientific">Thermogymnomonas acidicola</name>
    <dbReference type="NCBI Taxonomy" id="399579"/>
    <lineage>
        <taxon>Archaea</taxon>
        <taxon>Methanobacteriati</taxon>
        <taxon>Thermoplasmatota</taxon>
        <taxon>Thermoplasmata</taxon>
        <taxon>Thermoplasmatales</taxon>
        <taxon>Thermogymnomonas</taxon>
    </lineage>
</organism>
<dbReference type="InterPro" id="IPR000866">
    <property type="entry name" value="AhpC/TSA"/>
</dbReference>
<dbReference type="AlphaFoldDB" id="A0AA37BRB4"/>
<evidence type="ECO:0000256" key="8">
    <source>
        <dbReference type="ARBA" id="ARBA00032824"/>
    </source>
</evidence>
<dbReference type="PIRSF" id="PIRSF000239">
    <property type="entry name" value="AHPC"/>
    <property type="match status" value="1"/>
</dbReference>
<protein>
    <recommendedName>
        <fullName evidence="2">thioredoxin-dependent peroxiredoxin</fullName>
        <ecNumber evidence="2">1.11.1.24</ecNumber>
    </recommendedName>
    <alternativeName>
        <fullName evidence="8">Thioredoxin peroxidase</fullName>
    </alternativeName>
</protein>
<dbReference type="PANTHER" id="PTHR42801">
    <property type="entry name" value="THIOREDOXIN-DEPENDENT PEROXIDE REDUCTASE"/>
    <property type="match status" value="1"/>
</dbReference>
<dbReference type="InterPro" id="IPR024706">
    <property type="entry name" value="Peroxiredoxin_AhpC-typ"/>
</dbReference>
<evidence type="ECO:0000256" key="1">
    <source>
        <dbReference type="ARBA" id="ARBA00011245"/>
    </source>
</evidence>
<comment type="subunit">
    <text evidence="1">Monomer.</text>
</comment>
<keyword evidence="5" id="KW-0560">Oxidoreductase</keyword>
<evidence type="ECO:0000313" key="13">
    <source>
        <dbReference type="EMBL" id="GGM71222.1"/>
    </source>
</evidence>
<dbReference type="EC" id="1.11.1.24" evidence="2"/>
<evidence type="ECO:0000256" key="11">
    <source>
        <dbReference type="PIRSR" id="PIRSR000239-1"/>
    </source>
</evidence>
<dbReference type="SUPFAM" id="SSF52833">
    <property type="entry name" value="Thioredoxin-like"/>
    <property type="match status" value="1"/>
</dbReference>
<accession>A0AA37BRB4</accession>
<dbReference type="GO" id="GO:0045454">
    <property type="term" value="P:cell redox homeostasis"/>
    <property type="evidence" value="ECO:0007669"/>
    <property type="project" value="TreeGrafter"/>
</dbReference>
<evidence type="ECO:0000256" key="9">
    <source>
        <dbReference type="ARBA" id="ARBA00038489"/>
    </source>
</evidence>
<dbReference type="EMBL" id="BMNY01000001">
    <property type="protein sequence ID" value="GGM71222.1"/>
    <property type="molecule type" value="Genomic_DNA"/>
</dbReference>
<evidence type="ECO:0000256" key="3">
    <source>
        <dbReference type="ARBA" id="ARBA00022559"/>
    </source>
</evidence>
<feature type="active site" description="Cysteine sulfenic acid (-SOH) intermediate; for peroxidase activity" evidence="11">
    <location>
        <position position="46"/>
    </location>
</feature>
<sequence>MELLQVGAQAPDFEFTDTDGKRKRLSDLRGRPVVVYFYPKDNTPGCTTEACGFRDSMQAYESRGVKVIGISVDSEESHRKFREKFGLNFPLVPDPEKRIVSAYGVLGDRSAKRITYIIGPDGKVAYVYGKVSPKDHPAEVLEKLRELGFAT</sequence>
<dbReference type="InterPro" id="IPR036249">
    <property type="entry name" value="Thioredoxin-like_sf"/>
</dbReference>
<dbReference type="InterPro" id="IPR050924">
    <property type="entry name" value="Peroxiredoxin_BCP/PrxQ"/>
</dbReference>
<feature type="domain" description="Thioredoxin" evidence="12">
    <location>
        <begin position="4"/>
        <end position="149"/>
    </location>
</feature>
<dbReference type="GO" id="GO:0034599">
    <property type="term" value="P:cellular response to oxidative stress"/>
    <property type="evidence" value="ECO:0007669"/>
    <property type="project" value="TreeGrafter"/>
</dbReference>
<comment type="similarity">
    <text evidence="9">Belongs to the peroxiredoxin family. BCP/PrxQ subfamily.</text>
</comment>
<dbReference type="Pfam" id="PF00578">
    <property type="entry name" value="AhpC-TSA"/>
    <property type="match status" value="1"/>
</dbReference>
<dbReference type="GO" id="GO:0005737">
    <property type="term" value="C:cytoplasm"/>
    <property type="evidence" value="ECO:0007669"/>
    <property type="project" value="TreeGrafter"/>
</dbReference>
<evidence type="ECO:0000256" key="7">
    <source>
        <dbReference type="ARBA" id="ARBA00023284"/>
    </source>
</evidence>
<name>A0AA37BRB4_9ARCH</name>
<dbReference type="PROSITE" id="PS51352">
    <property type="entry name" value="THIOREDOXIN_2"/>
    <property type="match status" value="1"/>
</dbReference>
<comment type="catalytic activity">
    <reaction evidence="10">
        <text>a hydroperoxide + [thioredoxin]-dithiol = an alcohol + [thioredoxin]-disulfide + H2O</text>
        <dbReference type="Rhea" id="RHEA:62620"/>
        <dbReference type="Rhea" id="RHEA-COMP:10698"/>
        <dbReference type="Rhea" id="RHEA-COMP:10700"/>
        <dbReference type="ChEBI" id="CHEBI:15377"/>
        <dbReference type="ChEBI" id="CHEBI:29950"/>
        <dbReference type="ChEBI" id="CHEBI:30879"/>
        <dbReference type="ChEBI" id="CHEBI:35924"/>
        <dbReference type="ChEBI" id="CHEBI:50058"/>
        <dbReference type="EC" id="1.11.1.24"/>
    </reaction>
</comment>
<proteinExistence type="inferred from homology"/>
<evidence type="ECO:0000313" key="14">
    <source>
        <dbReference type="Proteomes" id="UP000632195"/>
    </source>
</evidence>
<evidence type="ECO:0000259" key="12">
    <source>
        <dbReference type="PROSITE" id="PS51352"/>
    </source>
</evidence>
<reference evidence="13" key="1">
    <citation type="journal article" date="2014" name="Int. J. Syst. Evol. Microbiol.">
        <title>Complete genome sequence of Corynebacterium casei LMG S-19264T (=DSM 44701T), isolated from a smear-ripened cheese.</title>
        <authorList>
            <consortium name="US DOE Joint Genome Institute (JGI-PGF)"/>
            <person name="Walter F."/>
            <person name="Albersmeier A."/>
            <person name="Kalinowski J."/>
            <person name="Ruckert C."/>
        </authorList>
    </citation>
    <scope>NUCLEOTIDE SEQUENCE</scope>
    <source>
        <strain evidence="13">JCM 13583</strain>
    </source>
</reference>
<dbReference type="PANTHER" id="PTHR42801:SF4">
    <property type="entry name" value="AHPC_TSA FAMILY PROTEIN"/>
    <property type="match status" value="1"/>
</dbReference>
<keyword evidence="14" id="KW-1185">Reference proteome</keyword>
<dbReference type="Gene3D" id="3.40.30.10">
    <property type="entry name" value="Glutaredoxin"/>
    <property type="match status" value="1"/>
</dbReference>
<dbReference type="RefSeq" id="WP_188680296.1">
    <property type="nucleotide sequence ID" value="NZ_BMNY01000001.1"/>
</dbReference>
<evidence type="ECO:0000256" key="10">
    <source>
        <dbReference type="ARBA" id="ARBA00049091"/>
    </source>
</evidence>
<evidence type="ECO:0000256" key="5">
    <source>
        <dbReference type="ARBA" id="ARBA00023002"/>
    </source>
</evidence>
<evidence type="ECO:0000256" key="4">
    <source>
        <dbReference type="ARBA" id="ARBA00022862"/>
    </source>
</evidence>
<evidence type="ECO:0000256" key="6">
    <source>
        <dbReference type="ARBA" id="ARBA00023157"/>
    </source>
</evidence>
<dbReference type="FunFam" id="3.40.30.10:FF:000007">
    <property type="entry name" value="Thioredoxin-dependent thiol peroxidase"/>
    <property type="match status" value="1"/>
</dbReference>